<accession>A0A316UYS0</accession>
<evidence type="ECO:0000313" key="2">
    <source>
        <dbReference type="EMBL" id="PWN30440.1"/>
    </source>
</evidence>
<evidence type="ECO:0000256" key="1">
    <source>
        <dbReference type="SAM" id="MobiDB-lite"/>
    </source>
</evidence>
<dbReference type="AlphaFoldDB" id="A0A316UYS0"/>
<dbReference type="EMBL" id="KZ819662">
    <property type="protein sequence ID" value="PWN30440.1"/>
    <property type="molecule type" value="Genomic_DNA"/>
</dbReference>
<feature type="compositionally biased region" description="Basic and acidic residues" evidence="1">
    <location>
        <begin position="95"/>
        <end position="113"/>
    </location>
</feature>
<name>A0A316UYS0_9BASI</name>
<feature type="compositionally biased region" description="Basic and acidic residues" evidence="1">
    <location>
        <begin position="65"/>
        <end position="76"/>
    </location>
</feature>
<gene>
    <name evidence="2" type="ORF">BDZ90DRAFT_257521</name>
</gene>
<dbReference type="GeneID" id="37029785"/>
<evidence type="ECO:0000313" key="3">
    <source>
        <dbReference type="Proteomes" id="UP000245884"/>
    </source>
</evidence>
<feature type="compositionally biased region" description="Basic and acidic residues" evidence="1">
    <location>
        <begin position="267"/>
        <end position="292"/>
    </location>
</feature>
<sequence length="357" mass="39610">MPANNMGGPKVTLARIRERRRLRLQQKALALGAPGVTTARSDSLSLVRPSGEDENDDIQPAAFDTPRRSHSLDKPGESSTAHVDCKILLPAQDPSLDRGEPAHDEASDHELDTARDSLHQLENKRKRLLEHDDWLNVEEMRRVLKKASRSKERGAEERHRAAAVKEDASRLQARGEAGLTNSQHPQSHEQQHIQVSKPLVSRSKPIDDTGGGHVGSQPVELKAVANHLASSEPAVSQAEPKRLPDLTEPLFDTSIKGLFTGGGLGRRSAEEVKKVTQEHAVDPASEPQRRQVAEINQYEQAVDWDERSRSAEEVLPSMKSRPDEGSEEKNTEAEAERQELESLGLETRESMRRQLFG</sequence>
<feature type="compositionally biased region" description="Basic and acidic residues" evidence="1">
    <location>
        <begin position="149"/>
        <end position="169"/>
    </location>
</feature>
<feature type="region of interest" description="Disordered" evidence="1">
    <location>
        <begin position="146"/>
        <end position="198"/>
    </location>
</feature>
<dbReference type="RefSeq" id="XP_025365052.1">
    <property type="nucleotide sequence ID" value="XM_025507962.1"/>
</dbReference>
<keyword evidence="3" id="KW-1185">Reference proteome</keyword>
<feature type="region of interest" description="Disordered" evidence="1">
    <location>
        <begin position="33"/>
        <end position="113"/>
    </location>
</feature>
<feature type="region of interest" description="Disordered" evidence="1">
    <location>
        <begin position="260"/>
        <end position="357"/>
    </location>
</feature>
<dbReference type="Proteomes" id="UP000245884">
    <property type="component" value="Unassembled WGS sequence"/>
</dbReference>
<reference evidence="2 3" key="1">
    <citation type="journal article" date="2018" name="Mol. Biol. Evol.">
        <title>Broad Genomic Sampling Reveals a Smut Pathogenic Ancestry of the Fungal Clade Ustilaginomycotina.</title>
        <authorList>
            <person name="Kijpornyongpan T."/>
            <person name="Mondo S.J."/>
            <person name="Barry K."/>
            <person name="Sandor L."/>
            <person name="Lee J."/>
            <person name="Lipzen A."/>
            <person name="Pangilinan J."/>
            <person name="LaButti K."/>
            <person name="Hainaut M."/>
            <person name="Henrissat B."/>
            <person name="Grigoriev I.V."/>
            <person name="Spatafora J.W."/>
            <person name="Aime M.C."/>
        </authorList>
    </citation>
    <scope>NUCLEOTIDE SEQUENCE [LARGE SCALE GENOMIC DNA]</scope>
    <source>
        <strain evidence="2 3">MCA 5214</strain>
    </source>
</reference>
<protein>
    <submittedName>
        <fullName evidence="2">Uncharacterized protein</fullName>
    </submittedName>
</protein>
<organism evidence="2 3">
    <name type="scientific">Jaminaea rosea</name>
    <dbReference type="NCBI Taxonomy" id="1569628"/>
    <lineage>
        <taxon>Eukaryota</taxon>
        <taxon>Fungi</taxon>
        <taxon>Dikarya</taxon>
        <taxon>Basidiomycota</taxon>
        <taxon>Ustilaginomycotina</taxon>
        <taxon>Exobasidiomycetes</taxon>
        <taxon>Microstromatales</taxon>
        <taxon>Microstromatales incertae sedis</taxon>
        <taxon>Jaminaea</taxon>
    </lineage>
</organism>
<feature type="compositionally biased region" description="Basic and acidic residues" evidence="1">
    <location>
        <begin position="320"/>
        <end position="357"/>
    </location>
</feature>
<proteinExistence type="predicted"/>